<comment type="similarity">
    <text evidence="9">Belongs to the ZNF593/BUD20 C2H2-type zinc-finger protein family.</text>
</comment>
<name>A0ABM0H1G3_SACKO</name>
<dbReference type="PANTHER" id="PTHR46095:SF1">
    <property type="entry name" value="ZINC FINGER PROTEIN 593"/>
    <property type="match status" value="1"/>
</dbReference>
<dbReference type="InterPro" id="IPR003604">
    <property type="entry name" value="Matrin/U1-like-C_Znf_C2H2"/>
</dbReference>
<evidence type="ECO:0000256" key="7">
    <source>
        <dbReference type="ARBA" id="ARBA00022833"/>
    </source>
</evidence>
<keyword evidence="6" id="KW-0863">Zinc-finger</keyword>
<evidence type="ECO:0000313" key="12">
    <source>
        <dbReference type="RefSeq" id="XP_002742090.1"/>
    </source>
</evidence>
<dbReference type="InterPro" id="IPR051879">
    <property type="entry name" value="C2H2-ZF_Maturation_Protein"/>
</dbReference>
<dbReference type="RefSeq" id="XP_002742090.1">
    <property type="nucleotide sequence ID" value="XM_002742044.2"/>
</dbReference>
<keyword evidence="5" id="KW-0479">Metal-binding</keyword>
<accession>A0ABM0H1G3</accession>
<dbReference type="Gene3D" id="3.30.160.60">
    <property type="entry name" value="Classic Zinc Finger"/>
    <property type="match status" value="1"/>
</dbReference>
<keyword evidence="8" id="KW-0539">Nucleus</keyword>
<evidence type="ECO:0000256" key="3">
    <source>
        <dbReference type="ARBA" id="ARBA00022490"/>
    </source>
</evidence>
<evidence type="ECO:0000256" key="6">
    <source>
        <dbReference type="ARBA" id="ARBA00022771"/>
    </source>
</evidence>
<dbReference type="SUPFAM" id="SSF57667">
    <property type="entry name" value="beta-beta-alpha zinc fingers"/>
    <property type="match status" value="1"/>
</dbReference>
<dbReference type="PANTHER" id="PTHR46095">
    <property type="entry name" value="ZINC FINGER PROTEIN 593"/>
    <property type="match status" value="1"/>
</dbReference>
<evidence type="ECO:0000256" key="4">
    <source>
        <dbReference type="ARBA" id="ARBA00022517"/>
    </source>
</evidence>
<evidence type="ECO:0000256" key="9">
    <source>
        <dbReference type="ARBA" id="ARBA00038064"/>
    </source>
</evidence>
<sequence length="133" mass="15576">MGRLKRKKYHKGNTYVQKMFRTRRKTKDIDQIHEDMKPEKADKLLNQEVDHDLPGAGQNYCLHCAKHFIDLQAMTSHFKSRNHKRRLRALTEEPYSQKEADAAAGMGSYYAPQKLKKVKTQPIVKKDMDTTED</sequence>
<keyword evidence="7" id="KW-0862">Zinc</keyword>
<keyword evidence="4" id="KW-0690">Ribosome biogenesis</keyword>
<evidence type="ECO:0000256" key="8">
    <source>
        <dbReference type="ARBA" id="ARBA00023242"/>
    </source>
</evidence>
<keyword evidence="11" id="KW-1185">Reference proteome</keyword>
<evidence type="ECO:0000256" key="1">
    <source>
        <dbReference type="ARBA" id="ARBA00004123"/>
    </source>
</evidence>
<dbReference type="InterPro" id="IPR036236">
    <property type="entry name" value="Znf_C2H2_sf"/>
</dbReference>
<comment type="subcellular location">
    <subcellularLocation>
        <location evidence="2">Cytoplasm</location>
    </subcellularLocation>
    <subcellularLocation>
        <location evidence="1">Nucleus</location>
    </subcellularLocation>
</comment>
<dbReference type="PROSITE" id="PS00028">
    <property type="entry name" value="ZINC_FINGER_C2H2_1"/>
    <property type="match status" value="1"/>
</dbReference>
<dbReference type="Pfam" id="PF12171">
    <property type="entry name" value="zf-C2H2_jaz"/>
    <property type="match status" value="1"/>
</dbReference>
<dbReference type="Proteomes" id="UP000694865">
    <property type="component" value="Unplaced"/>
</dbReference>
<dbReference type="SMART" id="SM00451">
    <property type="entry name" value="ZnF_U1"/>
    <property type="match status" value="1"/>
</dbReference>
<evidence type="ECO:0000259" key="10">
    <source>
        <dbReference type="PROSITE" id="PS00028"/>
    </source>
</evidence>
<organism evidence="11 12">
    <name type="scientific">Saccoglossus kowalevskii</name>
    <name type="common">Acorn worm</name>
    <dbReference type="NCBI Taxonomy" id="10224"/>
    <lineage>
        <taxon>Eukaryota</taxon>
        <taxon>Metazoa</taxon>
        <taxon>Hemichordata</taxon>
        <taxon>Enteropneusta</taxon>
        <taxon>Harrimaniidae</taxon>
        <taxon>Saccoglossus</taxon>
    </lineage>
</organism>
<evidence type="ECO:0000256" key="5">
    <source>
        <dbReference type="ARBA" id="ARBA00022723"/>
    </source>
</evidence>
<feature type="domain" description="C2H2-type" evidence="10">
    <location>
        <begin position="61"/>
        <end position="83"/>
    </location>
</feature>
<evidence type="ECO:0000313" key="11">
    <source>
        <dbReference type="Proteomes" id="UP000694865"/>
    </source>
</evidence>
<dbReference type="InterPro" id="IPR022755">
    <property type="entry name" value="Znf_C2H2_jaz"/>
</dbReference>
<protein>
    <submittedName>
        <fullName evidence="12">Zinc finger protein 593-like</fullName>
    </submittedName>
</protein>
<reference evidence="12" key="1">
    <citation type="submission" date="2025-08" db="UniProtKB">
        <authorList>
            <consortium name="RefSeq"/>
        </authorList>
    </citation>
    <scope>IDENTIFICATION</scope>
    <source>
        <tissue evidence="12">Testes</tissue>
    </source>
</reference>
<proteinExistence type="inferred from homology"/>
<dbReference type="InterPro" id="IPR013087">
    <property type="entry name" value="Znf_C2H2_type"/>
</dbReference>
<keyword evidence="3" id="KW-0963">Cytoplasm</keyword>
<gene>
    <name evidence="12" type="primary">LOC100374254</name>
</gene>
<evidence type="ECO:0000256" key="2">
    <source>
        <dbReference type="ARBA" id="ARBA00004496"/>
    </source>
</evidence>
<dbReference type="GeneID" id="100374254"/>